<evidence type="ECO:0000256" key="1">
    <source>
        <dbReference type="SAM" id="Phobius"/>
    </source>
</evidence>
<accession>A0A6A5Y4G3</accession>
<dbReference type="GeneID" id="54278452"/>
<dbReference type="EMBL" id="ML978067">
    <property type="protein sequence ID" value="KAF2020159.1"/>
    <property type="molecule type" value="Genomic_DNA"/>
</dbReference>
<name>A0A6A5Y4G3_9PLEO</name>
<dbReference type="Proteomes" id="UP000799778">
    <property type="component" value="Unassembled WGS sequence"/>
</dbReference>
<sequence length="99" mass="10034">MRPDAVYFWLASTPTAKGPGGGGGTGIECASNCFVQVDARTRGVVTGAGLAVGVLGVLGGVVGMGWAWRVRGGREGMGGKVCVIFSFDVWVGCLGWLVG</sequence>
<feature type="transmembrane region" description="Helical" evidence="1">
    <location>
        <begin position="80"/>
        <end position="98"/>
    </location>
</feature>
<dbReference type="AlphaFoldDB" id="A0A6A5Y4G3"/>
<keyword evidence="3" id="KW-1185">Reference proteome</keyword>
<keyword evidence="1" id="KW-0812">Transmembrane</keyword>
<dbReference type="RefSeq" id="XP_033388498.1">
    <property type="nucleotide sequence ID" value="XM_033521055.1"/>
</dbReference>
<feature type="transmembrane region" description="Helical" evidence="1">
    <location>
        <begin position="44"/>
        <end position="68"/>
    </location>
</feature>
<keyword evidence="1" id="KW-0472">Membrane</keyword>
<gene>
    <name evidence="2" type="ORF">BU24DRAFT_134534</name>
</gene>
<keyword evidence="1" id="KW-1133">Transmembrane helix</keyword>
<evidence type="ECO:0000313" key="2">
    <source>
        <dbReference type="EMBL" id="KAF2020159.1"/>
    </source>
</evidence>
<reference evidence="2" key="1">
    <citation type="journal article" date="2020" name="Stud. Mycol.">
        <title>101 Dothideomycetes genomes: a test case for predicting lifestyles and emergence of pathogens.</title>
        <authorList>
            <person name="Haridas S."/>
            <person name="Albert R."/>
            <person name="Binder M."/>
            <person name="Bloem J."/>
            <person name="Labutti K."/>
            <person name="Salamov A."/>
            <person name="Andreopoulos B."/>
            <person name="Baker S."/>
            <person name="Barry K."/>
            <person name="Bills G."/>
            <person name="Bluhm B."/>
            <person name="Cannon C."/>
            <person name="Castanera R."/>
            <person name="Culley D."/>
            <person name="Daum C."/>
            <person name="Ezra D."/>
            <person name="Gonzalez J."/>
            <person name="Henrissat B."/>
            <person name="Kuo A."/>
            <person name="Liang C."/>
            <person name="Lipzen A."/>
            <person name="Lutzoni F."/>
            <person name="Magnuson J."/>
            <person name="Mondo S."/>
            <person name="Nolan M."/>
            <person name="Ohm R."/>
            <person name="Pangilinan J."/>
            <person name="Park H.-J."/>
            <person name="Ramirez L."/>
            <person name="Alfaro M."/>
            <person name="Sun H."/>
            <person name="Tritt A."/>
            <person name="Yoshinaga Y."/>
            <person name="Zwiers L.-H."/>
            <person name="Turgeon B."/>
            <person name="Goodwin S."/>
            <person name="Spatafora J."/>
            <person name="Crous P."/>
            <person name="Grigoriev I."/>
        </authorList>
    </citation>
    <scope>NUCLEOTIDE SEQUENCE</scope>
    <source>
        <strain evidence="2">CBS 175.79</strain>
    </source>
</reference>
<protein>
    <submittedName>
        <fullName evidence="2">Uncharacterized protein</fullName>
    </submittedName>
</protein>
<proteinExistence type="predicted"/>
<evidence type="ECO:0000313" key="3">
    <source>
        <dbReference type="Proteomes" id="UP000799778"/>
    </source>
</evidence>
<organism evidence="2 3">
    <name type="scientific">Aaosphaeria arxii CBS 175.79</name>
    <dbReference type="NCBI Taxonomy" id="1450172"/>
    <lineage>
        <taxon>Eukaryota</taxon>
        <taxon>Fungi</taxon>
        <taxon>Dikarya</taxon>
        <taxon>Ascomycota</taxon>
        <taxon>Pezizomycotina</taxon>
        <taxon>Dothideomycetes</taxon>
        <taxon>Pleosporomycetidae</taxon>
        <taxon>Pleosporales</taxon>
        <taxon>Pleosporales incertae sedis</taxon>
        <taxon>Aaosphaeria</taxon>
    </lineage>
</organism>